<reference evidence="3" key="1">
    <citation type="submission" date="2021-02" db="EMBL/GenBank/DDBJ databases">
        <authorList>
            <person name="Dougan E. K."/>
            <person name="Rhodes N."/>
            <person name="Thang M."/>
            <person name="Chan C."/>
        </authorList>
    </citation>
    <scope>NUCLEOTIDE SEQUENCE</scope>
</reference>
<dbReference type="OrthoDB" id="428494at2759"/>
<organism evidence="3 4">
    <name type="scientific">Symbiodinium necroappetens</name>
    <dbReference type="NCBI Taxonomy" id="1628268"/>
    <lineage>
        <taxon>Eukaryota</taxon>
        <taxon>Sar</taxon>
        <taxon>Alveolata</taxon>
        <taxon>Dinophyceae</taxon>
        <taxon>Suessiales</taxon>
        <taxon>Symbiodiniaceae</taxon>
        <taxon>Symbiodinium</taxon>
    </lineage>
</organism>
<feature type="compositionally biased region" description="Basic and acidic residues" evidence="2">
    <location>
        <begin position="1051"/>
        <end position="1062"/>
    </location>
</feature>
<comment type="caution">
    <text evidence="3">The sequence shown here is derived from an EMBL/GenBank/DDBJ whole genome shotgun (WGS) entry which is preliminary data.</text>
</comment>
<feature type="compositionally biased region" description="Low complexity" evidence="2">
    <location>
        <begin position="325"/>
        <end position="339"/>
    </location>
</feature>
<evidence type="ECO:0000313" key="4">
    <source>
        <dbReference type="Proteomes" id="UP000601435"/>
    </source>
</evidence>
<evidence type="ECO:0000256" key="2">
    <source>
        <dbReference type="SAM" id="MobiDB-lite"/>
    </source>
</evidence>
<feature type="compositionally biased region" description="Basic residues" evidence="2">
    <location>
        <begin position="30"/>
        <end position="40"/>
    </location>
</feature>
<feature type="compositionally biased region" description="Basic and acidic residues" evidence="2">
    <location>
        <begin position="41"/>
        <end position="56"/>
    </location>
</feature>
<feature type="non-terminal residue" evidence="3">
    <location>
        <position position="1"/>
    </location>
</feature>
<dbReference type="AlphaFoldDB" id="A0A812L9Q4"/>
<dbReference type="EMBL" id="CAJNJA010009136">
    <property type="protein sequence ID" value="CAE7243543.1"/>
    <property type="molecule type" value="Genomic_DNA"/>
</dbReference>
<feature type="region of interest" description="Disordered" evidence="2">
    <location>
        <begin position="23"/>
        <end position="56"/>
    </location>
</feature>
<protein>
    <submittedName>
        <fullName evidence="3">Uncharacterized protein</fullName>
    </submittedName>
</protein>
<evidence type="ECO:0000313" key="3">
    <source>
        <dbReference type="EMBL" id="CAE7243543.1"/>
    </source>
</evidence>
<feature type="compositionally biased region" description="Basic residues" evidence="2">
    <location>
        <begin position="299"/>
        <end position="308"/>
    </location>
</feature>
<feature type="region of interest" description="Disordered" evidence="2">
    <location>
        <begin position="554"/>
        <end position="584"/>
    </location>
</feature>
<keyword evidence="1" id="KW-0175">Coiled coil</keyword>
<feature type="compositionally biased region" description="Basic and acidic residues" evidence="2">
    <location>
        <begin position="372"/>
        <end position="384"/>
    </location>
</feature>
<feature type="coiled-coil region" evidence="1">
    <location>
        <begin position="859"/>
        <end position="996"/>
    </location>
</feature>
<name>A0A812L9Q4_9DINO</name>
<feature type="region of interest" description="Disordered" evidence="2">
    <location>
        <begin position="1043"/>
        <end position="1073"/>
    </location>
</feature>
<evidence type="ECO:0000256" key="1">
    <source>
        <dbReference type="SAM" id="Coils"/>
    </source>
</evidence>
<proteinExistence type="predicted"/>
<feature type="region of interest" description="Disordered" evidence="2">
    <location>
        <begin position="297"/>
        <end position="386"/>
    </location>
</feature>
<feature type="compositionally biased region" description="Basic and acidic residues" evidence="2">
    <location>
        <begin position="340"/>
        <end position="349"/>
    </location>
</feature>
<sequence>RTAMAALALESDVDLGELAAEAVPSTPKQAIKKKKSRKSSAKKDKKEEPESTTKKCADCGQTKSLDDFNDDQGVCRGCYNTDRSLLRVAKTQGVKAQVVELKKQDPKNYESLLRKAFVKSRSEQKKKGSRVKFGIANFISELKRSDGCRIGSYGEMMWEEEYYEWAKTAKAGFLSQAEREANWRRMMSEADAGKRASDEKGPRGFRRVFVHTKDHSENYADVSRSRMIQQVETSKKPTEAHLATRRQLLFSDFDLTGETATDEFGDMMEHAQQACGGHDDMAVMGGPDLGAMIAEAKDRKGKTGKSKAKPALLKTQKSKSKSKLEASSSEYGDSGSDSSAEAKEVKSESDGEGNLSDEQGQQGDKKAKKAKKDKDNKGDDKWYDAETQNLKAEKDFDRAVQVLKGNMDAQVTAMTAVVREFRADSNAAKAYVDEMAVVLRRQEWLVAVKDSDEKRLETLQQATAIPASGEDSASVAGSRDSGAVARAGPCAGYQSLKTLNDFSGKGIKFRACTSKDQLKKVQESMGPAKKLYQTLLASCKASVSELRSAKQRAAAAEEANKRKRIREEENLNKAKPKRGRGKATVNPAQAASGLAHHSIFELESSDCATIPSATTWQSDWLLDKAFVISNIDQIVDEESARKSVKTLLSDFAKAFNESSLKVTEGRASQSLAADVGKAVQTKFDALVHADIQGRPVWQCSIAAEEAALTKALALQAFGLAAGHVSSGKAELHQMSCMRWSSQGTREVAMISFESVAAFLESEKGAGHGAQFQHALTWAASASLADLKTLLASQPGSITRATVGPKVQMKTSRVLPIEPAGSGSDGANGPAIDEALRVLDEDAKATAAETDEQAAAAEAKKIAAAEAEEAKNIAAAEEAKKIAAEEAKKIAAAKEEEAKKIAAEAEEAKKIAAAAEEAKKIAAAKEEEAKKIAAEEAKKIAAADEEAQKIAAAKEEEAKKIAAAEEAKKIAAEAEEAKKIAAEAEEAKKIAAASEAKKIAAANEAKKIAAEAEEAKIAAASEAKKIAAASEAKKIAAAEEAKKIATEAQKQTADDKTKPKADNNDSPSKKLRLV</sequence>
<accession>A0A812L9Q4</accession>
<gene>
    <name evidence="3" type="ORF">SNEC2469_LOCUS4592</name>
</gene>
<keyword evidence="4" id="KW-1185">Reference proteome</keyword>
<dbReference type="Proteomes" id="UP000601435">
    <property type="component" value="Unassembled WGS sequence"/>
</dbReference>